<dbReference type="EMBL" id="CP097508">
    <property type="protein sequence ID" value="URE11953.1"/>
    <property type="molecule type" value="Genomic_DNA"/>
</dbReference>
<proteinExistence type="predicted"/>
<organism evidence="1 2">
    <name type="scientific">Musa troglodytarum</name>
    <name type="common">fe'i banana</name>
    <dbReference type="NCBI Taxonomy" id="320322"/>
    <lineage>
        <taxon>Eukaryota</taxon>
        <taxon>Viridiplantae</taxon>
        <taxon>Streptophyta</taxon>
        <taxon>Embryophyta</taxon>
        <taxon>Tracheophyta</taxon>
        <taxon>Spermatophyta</taxon>
        <taxon>Magnoliopsida</taxon>
        <taxon>Liliopsida</taxon>
        <taxon>Zingiberales</taxon>
        <taxon>Musaceae</taxon>
        <taxon>Musa</taxon>
    </lineage>
</organism>
<dbReference type="AlphaFoldDB" id="A0A9E7GF27"/>
<dbReference type="Proteomes" id="UP001055439">
    <property type="component" value="Chromosome 6"/>
</dbReference>
<evidence type="ECO:0000313" key="2">
    <source>
        <dbReference type="Proteomes" id="UP001055439"/>
    </source>
</evidence>
<protein>
    <submittedName>
        <fullName evidence="1">Uncharacterized protein</fullName>
    </submittedName>
</protein>
<evidence type="ECO:0000313" key="1">
    <source>
        <dbReference type="EMBL" id="URE11953.1"/>
    </source>
</evidence>
<reference evidence="1" key="1">
    <citation type="submission" date="2022-05" db="EMBL/GenBank/DDBJ databases">
        <title>The Musa troglodytarum L. genome provides insights into the mechanism of non-climacteric behaviour and enrichment of carotenoids.</title>
        <authorList>
            <person name="Wang J."/>
        </authorList>
    </citation>
    <scope>NUCLEOTIDE SEQUENCE</scope>
    <source>
        <tissue evidence="1">Leaf</tissue>
    </source>
</reference>
<name>A0A9E7GF27_9LILI</name>
<sequence>MASFQTIAVPASMVGAREQWRRIQIETSLEDQTISTIYLNPFEVKIEKKGPRCTEVERSTKETPNHVSHLPPPLSIGAPALLIHGVH</sequence>
<accession>A0A9E7GF27</accession>
<gene>
    <name evidence="1" type="ORF">MUK42_35407</name>
</gene>
<keyword evidence="2" id="KW-1185">Reference proteome</keyword>